<dbReference type="Gene3D" id="1.10.287.130">
    <property type="match status" value="1"/>
</dbReference>
<evidence type="ECO:0000259" key="20">
    <source>
        <dbReference type="PROSITE" id="PS50894"/>
    </source>
</evidence>
<keyword evidence="5" id="KW-0808">Transferase</keyword>
<keyword evidence="9" id="KW-0902">Two-component regulatory system</keyword>
<dbReference type="InterPro" id="IPR035965">
    <property type="entry name" value="PAS-like_dom_sf"/>
</dbReference>
<dbReference type="PROSITE" id="PS50109">
    <property type="entry name" value="HIS_KIN"/>
    <property type="match status" value="1"/>
</dbReference>
<dbReference type="Pfam" id="PF01627">
    <property type="entry name" value="Hpt"/>
    <property type="match status" value="1"/>
</dbReference>
<dbReference type="InterPro" id="IPR001789">
    <property type="entry name" value="Sig_transdc_resp-reg_receiver"/>
</dbReference>
<dbReference type="Gene3D" id="1.20.120.160">
    <property type="entry name" value="HPT domain"/>
    <property type="match status" value="1"/>
</dbReference>
<dbReference type="InterPro" id="IPR003661">
    <property type="entry name" value="HisK_dim/P_dom"/>
</dbReference>
<dbReference type="Pfam" id="PF00989">
    <property type="entry name" value="PAS"/>
    <property type="match status" value="1"/>
</dbReference>
<evidence type="ECO:0000256" key="10">
    <source>
        <dbReference type="ARBA" id="ARBA00064003"/>
    </source>
</evidence>
<feature type="domain" description="PAS" evidence="17">
    <location>
        <begin position="369"/>
        <end position="405"/>
    </location>
</feature>
<feature type="domain" description="PAC" evidence="18">
    <location>
        <begin position="444"/>
        <end position="496"/>
    </location>
</feature>
<keyword evidence="14" id="KW-0472">Membrane</keyword>
<dbReference type="PANTHER" id="PTHR45339:SF5">
    <property type="entry name" value="HISTIDINE KINASE"/>
    <property type="match status" value="1"/>
</dbReference>
<dbReference type="FunFam" id="1.10.287.130:FF:000002">
    <property type="entry name" value="Two-component osmosensing histidine kinase"/>
    <property type="match status" value="1"/>
</dbReference>
<dbReference type="InterPro" id="IPR000700">
    <property type="entry name" value="PAS-assoc_C"/>
</dbReference>
<dbReference type="EMBL" id="ATBP01000007">
    <property type="protein sequence ID" value="ETR74450.1"/>
    <property type="molecule type" value="Genomic_DNA"/>
</dbReference>
<dbReference type="InterPro" id="IPR005467">
    <property type="entry name" value="His_kinase_dom"/>
</dbReference>
<dbReference type="CDD" id="cd16922">
    <property type="entry name" value="HATPase_EvgS-ArcB-TorS-like"/>
    <property type="match status" value="1"/>
</dbReference>
<feature type="domain" description="HAMP" evidence="19">
    <location>
        <begin position="311"/>
        <end position="364"/>
    </location>
</feature>
<dbReference type="SMART" id="SM00448">
    <property type="entry name" value="REC"/>
    <property type="match status" value="2"/>
</dbReference>
<dbReference type="InterPro" id="IPR036097">
    <property type="entry name" value="HisK_dim/P_sf"/>
</dbReference>
<dbReference type="PROSITE" id="PS50894">
    <property type="entry name" value="HPT"/>
    <property type="match status" value="1"/>
</dbReference>
<dbReference type="InterPro" id="IPR036890">
    <property type="entry name" value="HATPase_C_sf"/>
</dbReference>
<dbReference type="InterPro" id="IPR011006">
    <property type="entry name" value="CheY-like_superfamily"/>
</dbReference>
<dbReference type="Proteomes" id="UP000189670">
    <property type="component" value="Unassembled WGS sequence"/>
</dbReference>
<dbReference type="PROSITE" id="PS50113">
    <property type="entry name" value="PAC"/>
    <property type="match status" value="1"/>
</dbReference>
<evidence type="ECO:0000259" key="15">
    <source>
        <dbReference type="PROSITE" id="PS50109"/>
    </source>
</evidence>
<evidence type="ECO:0000256" key="12">
    <source>
        <dbReference type="PROSITE-ProRule" id="PRU00110"/>
    </source>
</evidence>
<evidence type="ECO:0000256" key="2">
    <source>
        <dbReference type="ARBA" id="ARBA00004370"/>
    </source>
</evidence>
<keyword evidence="4 13" id="KW-0597">Phosphoprotein</keyword>
<dbReference type="Pfam" id="PF00512">
    <property type="entry name" value="HisKA"/>
    <property type="match status" value="1"/>
</dbReference>
<dbReference type="CDD" id="cd00130">
    <property type="entry name" value="PAS"/>
    <property type="match status" value="1"/>
</dbReference>
<comment type="caution">
    <text evidence="21">The sequence shown here is derived from an EMBL/GenBank/DDBJ whole genome shotgun (WGS) entry which is preliminary data.</text>
</comment>
<dbReference type="SMART" id="SM00304">
    <property type="entry name" value="HAMP"/>
    <property type="match status" value="1"/>
</dbReference>
<evidence type="ECO:0000256" key="5">
    <source>
        <dbReference type="ARBA" id="ARBA00022679"/>
    </source>
</evidence>
<evidence type="ECO:0000256" key="4">
    <source>
        <dbReference type="ARBA" id="ARBA00022553"/>
    </source>
</evidence>
<dbReference type="Gene3D" id="3.30.450.20">
    <property type="entry name" value="PAS domain"/>
    <property type="match status" value="1"/>
</dbReference>
<dbReference type="GO" id="GO:0006355">
    <property type="term" value="P:regulation of DNA-templated transcription"/>
    <property type="evidence" value="ECO:0007669"/>
    <property type="project" value="InterPro"/>
</dbReference>
<dbReference type="SMART" id="SM00091">
    <property type="entry name" value="PAS"/>
    <property type="match status" value="1"/>
</dbReference>
<keyword evidence="14" id="KW-1133">Transmembrane helix</keyword>
<dbReference type="AlphaFoldDB" id="A0A1V1PI34"/>
<evidence type="ECO:0000256" key="8">
    <source>
        <dbReference type="ARBA" id="ARBA00022840"/>
    </source>
</evidence>
<dbReference type="SUPFAM" id="SSF55874">
    <property type="entry name" value="ATPase domain of HSP90 chaperone/DNA topoisomerase II/histidine kinase"/>
    <property type="match status" value="1"/>
</dbReference>
<dbReference type="PROSITE" id="PS50112">
    <property type="entry name" value="PAS"/>
    <property type="match status" value="1"/>
</dbReference>
<dbReference type="InterPro" id="IPR008207">
    <property type="entry name" value="Sig_transdc_His_kin_Hpt_dom"/>
</dbReference>
<accession>A0A1V1PI34</accession>
<dbReference type="GO" id="GO:0005524">
    <property type="term" value="F:ATP binding"/>
    <property type="evidence" value="ECO:0007669"/>
    <property type="project" value="UniProtKB-KW"/>
</dbReference>
<proteinExistence type="predicted"/>
<evidence type="ECO:0000259" key="17">
    <source>
        <dbReference type="PROSITE" id="PS50112"/>
    </source>
</evidence>
<evidence type="ECO:0000256" key="14">
    <source>
        <dbReference type="SAM" id="Phobius"/>
    </source>
</evidence>
<name>A0A1V1PI34_9BACT</name>
<evidence type="ECO:0000256" key="3">
    <source>
        <dbReference type="ARBA" id="ARBA00012438"/>
    </source>
</evidence>
<evidence type="ECO:0000256" key="9">
    <source>
        <dbReference type="ARBA" id="ARBA00023012"/>
    </source>
</evidence>
<dbReference type="Pfam" id="PF00672">
    <property type="entry name" value="HAMP"/>
    <property type="match status" value="1"/>
</dbReference>
<dbReference type="PROSITE" id="PS50110">
    <property type="entry name" value="RESPONSE_REGULATORY"/>
    <property type="match status" value="2"/>
</dbReference>
<comment type="catalytic activity">
    <reaction evidence="1">
        <text>ATP + protein L-histidine = ADP + protein N-phospho-L-histidine.</text>
        <dbReference type="EC" id="2.7.13.3"/>
    </reaction>
</comment>
<evidence type="ECO:0000313" key="22">
    <source>
        <dbReference type="Proteomes" id="UP000189670"/>
    </source>
</evidence>
<dbReference type="InterPro" id="IPR013767">
    <property type="entry name" value="PAS_fold"/>
</dbReference>
<dbReference type="CDD" id="cd00082">
    <property type="entry name" value="HisKA"/>
    <property type="match status" value="1"/>
</dbReference>
<dbReference type="Gene3D" id="3.30.565.10">
    <property type="entry name" value="Histidine kinase-like ATPase, C-terminal domain"/>
    <property type="match status" value="1"/>
</dbReference>
<reference evidence="22" key="1">
    <citation type="submission" date="2012-11" db="EMBL/GenBank/DDBJ databases">
        <authorList>
            <person name="Lucero-Rivera Y.E."/>
            <person name="Tovar-Ramirez D."/>
        </authorList>
    </citation>
    <scope>NUCLEOTIDE SEQUENCE [LARGE SCALE GENOMIC DNA]</scope>
    <source>
        <strain evidence="22">Araruama</strain>
    </source>
</reference>
<keyword evidence="7 21" id="KW-0418">Kinase</keyword>
<feature type="transmembrane region" description="Helical" evidence="14">
    <location>
        <begin position="21"/>
        <end position="43"/>
    </location>
</feature>
<dbReference type="NCBIfam" id="TIGR00229">
    <property type="entry name" value="sensory_box"/>
    <property type="match status" value="1"/>
</dbReference>
<evidence type="ECO:0000259" key="19">
    <source>
        <dbReference type="PROSITE" id="PS50885"/>
    </source>
</evidence>
<dbReference type="SUPFAM" id="SSF47384">
    <property type="entry name" value="Homodimeric domain of signal transducing histidine kinase"/>
    <property type="match status" value="1"/>
</dbReference>
<dbReference type="Pfam" id="PF00072">
    <property type="entry name" value="Response_reg"/>
    <property type="match status" value="2"/>
</dbReference>
<dbReference type="PROSITE" id="PS50885">
    <property type="entry name" value="HAMP"/>
    <property type="match status" value="1"/>
</dbReference>
<dbReference type="GO" id="GO:0000155">
    <property type="term" value="F:phosphorelay sensor kinase activity"/>
    <property type="evidence" value="ECO:0007669"/>
    <property type="project" value="InterPro"/>
</dbReference>
<dbReference type="SUPFAM" id="SSF52172">
    <property type="entry name" value="CheY-like"/>
    <property type="match status" value="2"/>
</dbReference>
<comment type="subcellular location">
    <subcellularLocation>
        <location evidence="2">Membrane</location>
    </subcellularLocation>
</comment>
<feature type="domain" description="HPt" evidence="20">
    <location>
        <begin position="1042"/>
        <end position="1133"/>
    </location>
</feature>
<dbReference type="Gene3D" id="6.10.340.10">
    <property type="match status" value="1"/>
</dbReference>
<gene>
    <name evidence="21" type="ORF">OMM_00218</name>
</gene>
<evidence type="ECO:0000256" key="7">
    <source>
        <dbReference type="ARBA" id="ARBA00022777"/>
    </source>
</evidence>
<evidence type="ECO:0000259" key="18">
    <source>
        <dbReference type="PROSITE" id="PS50113"/>
    </source>
</evidence>
<dbReference type="Gene3D" id="3.40.50.2300">
    <property type="match status" value="2"/>
</dbReference>
<dbReference type="PRINTS" id="PR00344">
    <property type="entry name" value="BCTRLSENSOR"/>
</dbReference>
<feature type="modified residue" description="Phosphohistidine" evidence="12">
    <location>
        <position position="1081"/>
    </location>
</feature>
<feature type="domain" description="Response regulatory" evidence="16">
    <location>
        <begin position="751"/>
        <end position="869"/>
    </location>
</feature>
<dbReference type="CDD" id="cd17546">
    <property type="entry name" value="REC_hyHK_CKI1_RcsC-like"/>
    <property type="match status" value="1"/>
</dbReference>
<dbReference type="PANTHER" id="PTHR45339">
    <property type="entry name" value="HYBRID SIGNAL TRANSDUCTION HISTIDINE KINASE J"/>
    <property type="match status" value="1"/>
</dbReference>
<evidence type="ECO:0000313" key="21">
    <source>
        <dbReference type="EMBL" id="ETR74450.1"/>
    </source>
</evidence>
<keyword evidence="8" id="KW-0067">ATP-binding</keyword>
<dbReference type="SMART" id="SM00387">
    <property type="entry name" value="HATPase_c"/>
    <property type="match status" value="1"/>
</dbReference>
<keyword evidence="6" id="KW-0547">Nucleotide-binding</keyword>
<feature type="domain" description="Histidine kinase" evidence="15">
    <location>
        <begin position="513"/>
        <end position="734"/>
    </location>
</feature>
<dbReference type="FunFam" id="3.30.565.10:FF:000010">
    <property type="entry name" value="Sensor histidine kinase RcsC"/>
    <property type="match status" value="1"/>
</dbReference>
<dbReference type="SMART" id="SM00388">
    <property type="entry name" value="HisKA"/>
    <property type="match status" value="1"/>
</dbReference>
<dbReference type="SUPFAM" id="SSF47226">
    <property type="entry name" value="Histidine-containing phosphotransfer domain, HPT domain"/>
    <property type="match status" value="1"/>
</dbReference>
<dbReference type="SUPFAM" id="SSF55785">
    <property type="entry name" value="PYP-like sensor domain (PAS domain)"/>
    <property type="match status" value="1"/>
</dbReference>
<dbReference type="CDD" id="cd06225">
    <property type="entry name" value="HAMP"/>
    <property type="match status" value="1"/>
</dbReference>
<organism evidence="21 22">
    <name type="scientific">Candidatus Magnetoglobus multicellularis str. Araruama</name>
    <dbReference type="NCBI Taxonomy" id="890399"/>
    <lineage>
        <taxon>Bacteria</taxon>
        <taxon>Pseudomonadati</taxon>
        <taxon>Thermodesulfobacteriota</taxon>
        <taxon>Desulfobacteria</taxon>
        <taxon>Desulfobacterales</taxon>
        <taxon>Desulfobacteraceae</taxon>
        <taxon>Candidatus Magnetoglobus</taxon>
    </lineage>
</organism>
<dbReference type="InterPro" id="IPR004358">
    <property type="entry name" value="Sig_transdc_His_kin-like_C"/>
</dbReference>
<dbReference type="GO" id="GO:0005886">
    <property type="term" value="C:plasma membrane"/>
    <property type="evidence" value="ECO:0007669"/>
    <property type="project" value="UniProtKB-SubCell"/>
</dbReference>
<dbReference type="InterPro" id="IPR036641">
    <property type="entry name" value="HPT_dom_sf"/>
</dbReference>
<dbReference type="Pfam" id="PF02518">
    <property type="entry name" value="HATPase_c"/>
    <property type="match status" value="1"/>
</dbReference>
<dbReference type="InterPro" id="IPR003660">
    <property type="entry name" value="HAMP_dom"/>
</dbReference>
<dbReference type="SUPFAM" id="SSF158472">
    <property type="entry name" value="HAMP domain-like"/>
    <property type="match status" value="1"/>
</dbReference>
<dbReference type="InterPro" id="IPR003594">
    <property type="entry name" value="HATPase_dom"/>
</dbReference>
<feature type="modified residue" description="4-aspartylphosphate" evidence="13">
    <location>
        <position position="802"/>
    </location>
</feature>
<feature type="domain" description="Response regulatory" evidence="16">
    <location>
        <begin position="891"/>
        <end position="1009"/>
    </location>
</feature>
<protein>
    <recommendedName>
        <fullName evidence="11">Sensory/regulatory protein RpfC</fullName>
        <ecNumber evidence="3">2.7.13.3</ecNumber>
    </recommendedName>
</protein>
<evidence type="ECO:0000259" key="16">
    <source>
        <dbReference type="PROSITE" id="PS50110"/>
    </source>
</evidence>
<comment type="subunit">
    <text evidence="10">At low DSF concentrations, interacts with RpfF.</text>
</comment>
<evidence type="ECO:0000256" key="6">
    <source>
        <dbReference type="ARBA" id="ARBA00022741"/>
    </source>
</evidence>
<dbReference type="InterPro" id="IPR000014">
    <property type="entry name" value="PAS"/>
</dbReference>
<evidence type="ECO:0000256" key="1">
    <source>
        <dbReference type="ARBA" id="ARBA00000085"/>
    </source>
</evidence>
<sequence length="1140" mass="129814">MKTIKNKINIYVQNLSLGQKIGLCLWIVLSFTVIIGVFGHIMLNRAMKGITFYDQIYRIQNSFSHVKYYHDQYRLYAYDEGRFIQKRMKDRVIRYLGECSHHIDNFNKQLIYQMDIEIQIAQAVQEYKKYSVFCHQYIHSEERKIFVEEKINHLEKQLKSHMANMPFIVDRINSQFELLQLVADRYCSRSDSKKWKQLKIFLANMQESIKNWKEQSQHNLRLKEDSQTLSQLFDDYQSQLYHYHLICDTQNRFRQNITDFQDTFSSILQNLIHKATERMHNIQIISMIVLTSILGMALIVGAGISVVLARKSFIKPIMQLDAAARQIASGNYELALPVFQGKDELSSLSRSFSKMQQAIHEQICNIHDARKQYQSIFENAVEGIYQISVDGKILKANPSLALILGHKTPQEFINDSCKKSIFYFIPSEGREYLLSQLKQGKQVKNYEVQILQKDGIRKWCSVMARVVGESWDRCKYIEGSIVDISERIERNHALQEQKTAEAGSKAKSEFLANMSHEIRTPMNGIIGMVDLLKNMSLTPNQKEYVDAIACSANSLLTVLNDILDYSKIEAGKLVIESVCFNLRDVVEQVGQLMAAQSRNKDIDILIHYPSDIPEHVFGDPTRIRQVLTNLSSNAIKFTEKGYIYIKVELLEMGGAQGKFILSVIDTGIGISEKNQHKVFSQFTQADGSTTRKYGGTGLGLSICQQLVQLMGGEIGLESQLNRGTTFYVTLTLALAENQQVPEKKADLSDKAVLVVDDNAIHLSIMQDYLQALNAHCETVENAQSALHQLRHCEEPFNVAIIDLNMPTINGIELAHFIYKESLNENMTLILVASGVIPDDIYQDAKAIFNEILTRPIRLSVLRQTLVRINETKTYDNDATPVQQEKKYKHVKILLVEDNLMNQKVTHGLLTQMGCDVTVAENGQIAIHLIDKQSFDLIFMDGNMPVMDGFEATQKIRKKEKAKGTYTPIIAMTALAMARDRERCFAAGMDDFIAKPISGQSIDAVIHKYCSEKEAVEISLQNQNNGLDEVLDQEHFIKICGNDPDVIQEIIGIYIRDANQYIHELKEFHAANDPVAYYRKLHTLKGNSANIGGKALHQMILEMEKGDHNQIPGAYEIESIENGVNQLIGHLESIDWKSVCG</sequence>
<evidence type="ECO:0000256" key="11">
    <source>
        <dbReference type="ARBA" id="ARBA00068150"/>
    </source>
</evidence>
<feature type="modified residue" description="4-aspartylphosphate" evidence="13">
    <location>
        <position position="940"/>
    </location>
</feature>
<evidence type="ECO:0000256" key="13">
    <source>
        <dbReference type="PROSITE-ProRule" id="PRU00169"/>
    </source>
</evidence>
<dbReference type="EC" id="2.7.13.3" evidence="3"/>
<keyword evidence="14" id="KW-0812">Transmembrane</keyword>